<reference evidence="5" key="2">
    <citation type="submission" date="2014-09" db="EMBL/GenBank/DDBJ databases">
        <authorList>
            <person name="Gomez-Valero L."/>
        </authorList>
    </citation>
    <scope>NUCLEOTIDE SEQUENCE [LARGE SCALE GENOMIC DNA]</scope>
    <source>
        <strain evidence="5">ATCC33218</strain>
    </source>
</reference>
<evidence type="ECO:0000313" key="4">
    <source>
        <dbReference type="EMBL" id="SCY46501.1"/>
    </source>
</evidence>
<protein>
    <submittedName>
        <fullName evidence="3">Twitching mobility protein</fullName>
    </submittedName>
    <submittedName>
        <fullName evidence="4">Twitching motility protein PilT</fullName>
    </submittedName>
</protein>
<evidence type="ECO:0000259" key="2">
    <source>
        <dbReference type="PROSITE" id="PS00662"/>
    </source>
</evidence>
<gene>
    <name evidence="3" type="primary">pilT</name>
    <name evidence="3" type="ORF">LMI_2316</name>
    <name evidence="4" type="ORF">SAMN02982997_01791</name>
</gene>
<dbReference type="Pfam" id="PF00437">
    <property type="entry name" value="T2SSE"/>
    <property type="match status" value="1"/>
</dbReference>
<dbReference type="InterPro" id="IPR003593">
    <property type="entry name" value="AAA+_ATPase"/>
</dbReference>
<dbReference type="Proteomes" id="UP000182998">
    <property type="component" value="Unassembled WGS sequence"/>
</dbReference>
<dbReference type="OrthoDB" id="9776961at2"/>
<dbReference type="PANTHER" id="PTHR30486:SF6">
    <property type="entry name" value="TYPE IV PILUS RETRACTATION ATPASE PILT"/>
    <property type="match status" value="1"/>
</dbReference>
<dbReference type="InterPro" id="IPR001482">
    <property type="entry name" value="T2SS/T4SS_dom"/>
</dbReference>
<dbReference type="Gene3D" id="3.30.450.90">
    <property type="match status" value="1"/>
</dbReference>
<dbReference type="STRING" id="451.B6N58_04590"/>
<dbReference type="CDD" id="cd01131">
    <property type="entry name" value="PilT"/>
    <property type="match status" value="1"/>
</dbReference>
<dbReference type="AlphaFoldDB" id="A0A098GGG8"/>
<feature type="domain" description="Bacterial type II secretion system protein E" evidence="2">
    <location>
        <begin position="193"/>
        <end position="207"/>
    </location>
</feature>
<dbReference type="SUPFAM" id="SSF52540">
    <property type="entry name" value="P-loop containing nucleoside triphosphate hydrolases"/>
    <property type="match status" value="1"/>
</dbReference>
<dbReference type="SMART" id="SM00382">
    <property type="entry name" value="AAA"/>
    <property type="match status" value="1"/>
</dbReference>
<dbReference type="GO" id="GO:0016887">
    <property type="term" value="F:ATP hydrolysis activity"/>
    <property type="evidence" value="ECO:0007669"/>
    <property type="project" value="InterPro"/>
</dbReference>
<evidence type="ECO:0000313" key="5">
    <source>
        <dbReference type="Proteomes" id="UP000032414"/>
    </source>
</evidence>
<dbReference type="InterPro" id="IPR027417">
    <property type="entry name" value="P-loop_NTPase"/>
</dbReference>
<dbReference type="RefSeq" id="WP_045099799.1">
    <property type="nucleotide sequence ID" value="NZ_CP020614.1"/>
</dbReference>
<dbReference type="Gene3D" id="3.40.50.300">
    <property type="entry name" value="P-loop containing nucleotide triphosphate hydrolases"/>
    <property type="match status" value="1"/>
</dbReference>
<dbReference type="Proteomes" id="UP000032414">
    <property type="component" value="Chromosome I"/>
</dbReference>
<dbReference type="EMBL" id="LN614830">
    <property type="protein sequence ID" value="CEG61584.1"/>
    <property type="molecule type" value="Genomic_DNA"/>
</dbReference>
<dbReference type="InterPro" id="IPR050921">
    <property type="entry name" value="T4SS_GSP_E_ATPase"/>
</dbReference>
<evidence type="ECO:0000313" key="3">
    <source>
        <dbReference type="EMBL" id="CEG61584.1"/>
    </source>
</evidence>
<dbReference type="NCBIfam" id="TIGR01420">
    <property type="entry name" value="pilT_fam"/>
    <property type="match status" value="1"/>
</dbReference>
<dbReference type="PANTHER" id="PTHR30486">
    <property type="entry name" value="TWITCHING MOTILITY PROTEIN PILT"/>
    <property type="match status" value="1"/>
</dbReference>
<organism evidence="3 5">
    <name type="scientific">Legionella micdadei</name>
    <name type="common">Tatlockia micdadei</name>
    <dbReference type="NCBI Taxonomy" id="451"/>
    <lineage>
        <taxon>Bacteria</taxon>
        <taxon>Pseudomonadati</taxon>
        <taxon>Pseudomonadota</taxon>
        <taxon>Gammaproteobacteria</taxon>
        <taxon>Legionellales</taxon>
        <taxon>Legionellaceae</taxon>
        <taxon>Legionella</taxon>
    </lineage>
</organism>
<dbReference type="KEGG" id="tmc:LMI_2316"/>
<keyword evidence="6" id="KW-1185">Reference proteome</keyword>
<evidence type="ECO:0000313" key="6">
    <source>
        <dbReference type="Proteomes" id="UP000182998"/>
    </source>
</evidence>
<dbReference type="GO" id="GO:0005524">
    <property type="term" value="F:ATP binding"/>
    <property type="evidence" value="ECO:0007669"/>
    <property type="project" value="InterPro"/>
</dbReference>
<sequence>MDFNGLLECAINNNASDLHLSAGLPPVIRVDGDLKKLNWPVLDQEYMSNFVQGMMNEAQRAIFKRQLQIDFAIQFNDHYRLRSNIFVQARGISAVFRIIPTSIKTLEELGFPAVSKKIVSCPNGLVLITGASGSGKSTTLAAFIHYMNSHFYQHIITLEDPIEFIYESNKCLIHQREIHRDALHFSAALRSALREDPDIILLGELRDPETIRLAITAAETGHLVFATLHTNSSAKALNRIIDVFPGDEKTVIRTMLSESLQAVITQALLKKTGGGRIAAFEIMLCTPAIRNLIRENKIAQIYSVIQTGQNMGMQTLEQHVRKLVSSQLVPTEIELFY</sequence>
<dbReference type="EMBL" id="FMVN01000008">
    <property type="protein sequence ID" value="SCY46501.1"/>
    <property type="molecule type" value="Genomic_DNA"/>
</dbReference>
<dbReference type="PATRIC" id="fig|451.8.peg.2965"/>
<proteinExistence type="inferred from homology"/>
<comment type="similarity">
    <text evidence="1">Belongs to the GSP E family.</text>
</comment>
<dbReference type="PROSITE" id="PS00662">
    <property type="entry name" value="T2SP_E"/>
    <property type="match status" value="1"/>
</dbReference>
<dbReference type="InterPro" id="IPR006321">
    <property type="entry name" value="PilT/PilU"/>
</dbReference>
<accession>A0A098GGG8</accession>
<dbReference type="HOGENOM" id="CLU_013446_4_0_6"/>
<reference evidence="3" key="1">
    <citation type="submission" date="2014-09" db="EMBL/GenBank/DDBJ databases">
        <authorList>
            <person name="GOMEZ-VALERO Laura"/>
        </authorList>
    </citation>
    <scope>NUCLEOTIDE SEQUENCE</scope>
    <source>
        <strain evidence="3">ATCC33218</strain>
    </source>
</reference>
<reference evidence="4 6" key="3">
    <citation type="submission" date="2016-10" db="EMBL/GenBank/DDBJ databases">
        <authorList>
            <person name="Varghese N."/>
            <person name="Submissions S."/>
        </authorList>
    </citation>
    <scope>NUCLEOTIDE SEQUENCE [LARGE SCALE GENOMIC DNA]</scope>
    <source>
        <strain evidence="4 6">ATCC 33218</strain>
    </source>
</reference>
<evidence type="ECO:0000256" key="1">
    <source>
        <dbReference type="ARBA" id="ARBA00006611"/>
    </source>
</evidence>
<name>A0A098GGG8_LEGMI</name>